<accession>A0ABS9CFF2</accession>
<comment type="caution">
    <text evidence="10">The sequence shown here is derived from an EMBL/GenBank/DDBJ whole genome shotgun (WGS) entry which is preliminary data.</text>
</comment>
<sequence length="346" mass="38398">MTKFGFLLSAMLLAGTSAMHAQMDASIKLNEVMTNNRASLQDEYGQREAWVEIENISHSTYNIRGMYITTDSSVLQRSMSVPERIKRMSIIPNGELRTNLSGRQHLVLFLNSQPHLGSLHLTTPVDSTKSLWIALYNGNATQLIDSVTVPVLKADQSYARIANNGTAADWEVKSADRVTPGISNITTVSESKVDKFKREDPHGFAITIMAMGIVFICLALLWIVFSLFGLLMKHLETAKKVANKQPLKPITKTVETAMEVSRITGNVLQDGLKTKGIDREIYMAVIGMALSQYEDDVHDVESGVITIQPKPTRWDDEYSQMTHFHDPVVPSDHAAPQIPTTTNNAL</sequence>
<reference evidence="10 11" key="1">
    <citation type="submission" date="2020-12" db="EMBL/GenBank/DDBJ databases">
        <title>Whole genome sequences of gut porcine anaerobes.</title>
        <authorList>
            <person name="Kubasova T."/>
            <person name="Jahodarova E."/>
            <person name="Rychlik I."/>
        </authorList>
    </citation>
    <scope>NUCLEOTIDE SEQUENCE [LARGE SCALE GENOMIC DNA]</scope>
    <source>
        <strain evidence="10 11">An925</strain>
    </source>
</reference>
<keyword evidence="5 7" id="KW-0472">Membrane</keyword>
<feature type="chain" id="PRO_5045640749" evidence="8">
    <location>
        <begin position="22"/>
        <end position="346"/>
    </location>
</feature>
<dbReference type="RefSeq" id="WP_301638012.1">
    <property type="nucleotide sequence ID" value="NZ_JADYTN010000011.1"/>
</dbReference>
<dbReference type="Pfam" id="PF04277">
    <property type="entry name" value="OAD_gamma"/>
    <property type="match status" value="1"/>
</dbReference>
<keyword evidence="8" id="KW-0732">Signal</keyword>
<evidence type="ECO:0000256" key="6">
    <source>
        <dbReference type="SAM" id="MobiDB-lite"/>
    </source>
</evidence>
<dbReference type="Proteomes" id="UP001200470">
    <property type="component" value="Unassembled WGS sequence"/>
</dbReference>
<dbReference type="InterPro" id="IPR001322">
    <property type="entry name" value="Lamin_tail_dom"/>
</dbReference>
<evidence type="ECO:0000256" key="3">
    <source>
        <dbReference type="ARBA" id="ARBA00022692"/>
    </source>
</evidence>
<evidence type="ECO:0000256" key="5">
    <source>
        <dbReference type="ARBA" id="ARBA00023136"/>
    </source>
</evidence>
<evidence type="ECO:0000256" key="7">
    <source>
        <dbReference type="SAM" id="Phobius"/>
    </source>
</evidence>
<dbReference type="PROSITE" id="PS51841">
    <property type="entry name" value="LTD"/>
    <property type="match status" value="1"/>
</dbReference>
<evidence type="ECO:0000313" key="10">
    <source>
        <dbReference type="EMBL" id="MCF2563731.1"/>
    </source>
</evidence>
<evidence type="ECO:0000256" key="4">
    <source>
        <dbReference type="ARBA" id="ARBA00022989"/>
    </source>
</evidence>
<feature type="signal peptide" evidence="8">
    <location>
        <begin position="1"/>
        <end position="21"/>
    </location>
</feature>
<evidence type="ECO:0000259" key="9">
    <source>
        <dbReference type="PROSITE" id="PS51841"/>
    </source>
</evidence>
<feature type="region of interest" description="Disordered" evidence="6">
    <location>
        <begin position="327"/>
        <end position="346"/>
    </location>
</feature>
<protein>
    <submittedName>
        <fullName evidence="10">OadG family protein</fullName>
    </submittedName>
</protein>
<keyword evidence="11" id="KW-1185">Reference proteome</keyword>
<keyword evidence="3 7" id="KW-0812">Transmembrane</keyword>
<gene>
    <name evidence="10" type="ORF">I6E12_06350</name>
</gene>
<name>A0ABS9CFF2_9BACT</name>
<evidence type="ECO:0000256" key="8">
    <source>
        <dbReference type="SAM" id="SignalP"/>
    </source>
</evidence>
<evidence type="ECO:0000256" key="1">
    <source>
        <dbReference type="ARBA" id="ARBA00004236"/>
    </source>
</evidence>
<dbReference type="EMBL" id="JADYTN010000011">
    <property type="protein sequence ID" value="MCF2563731.1"/>
    <property type="molecule type" value="Genomic_DNA"/>
</dbReference>
<evidence type="ECO:0000313" key="11">
    <source>
        <dbReference type="Proteomes" id="UP001200470"/>
    </source>
</evidence>
<comment type="subcellular location">
    <subcellularLocation>
        <location evidence="1">Cell membrane</location>
    </subcellularLocation>
</comment>
<keyword evidence="4 7" id="KW-1133">Transmembrane helix</keyword>
<proteinExistence type="predicted"/>
<keyword evidence="2" id="KW-1003">Cell membrane</keyword>
<evidence type="ECO:0000256" key="2">
    <source>
        <dbReference type="ARBA" id="ARBA00022475"/>
    </source>
</evidence>
<dbReference type="InterPro" id="IPR005899">
    <property type="entry name" value="Na_pump_deCOase"/>
</dbReference>
<feature type="transmembrane region" description="Helical" evidence="7">
    <location>
        <begin position="204"/>
        <end position="231"/>
    </location>
</feature>
<organism evidence="10 11">
    <name type="scientific">Xylanibacter brevis</name>
    <dbReference type="NCBI Taxonomy" id="83231"/>
    <lineage>
        <taxon>Bacteria</taxon>
        <taxon>Pseudomonadati</taxon>
        <taxon>Bacteroidota</taxon>
        <taxon>Bacteroidia</taxon>
        <taxon>Bacteroidales</taxon>
        <taxon>Prevotellaceae</taxon>
        <taxon>Xylanibacter</taxon>
    </lineage>
</organism>
<feature type="domain" description="LTD" evidence="9">
    <location>
        <begin position="15"/>
        <end position="151"/>
    </location>
</feature>